<feature type="compositionally biased region" description="Low complexity" evidence="4">
    <location>
        <begin position="2237"/>
        <end position="2257"/>
    </location>
</feature>
<feature type="region of interest" description="Disordered" evidence="4">
    <location>
        <begin position="80"/>
        <end position="101"/>
    </location>
</feature>
<gene>
    <name evidence="6" type="ORF">PPACK8108_LOCUS23777</name>
</gene>
<dbReference type="Gene3D" id="3.30.920.20">
    <property type="entry name" value="Gas2-like domain"/>
    <property type="match status" value="1"/>
</dbReference>
<feature type="compositionally biased region" description="Low complexity" evidence="4">
    <location>
        <begin position="351"/>
        <end position="366"/>
    </location>
</feature>
<feature type="compositionally biased region" description="Polar residues" evidence="4">
    <location>
        <begin position="2024"/>
        <end position="2063"/>
    </location>
</feature>
<feature type="compositionally biased region" description="Polar residues" evidence="4">
    <location>
        <begin position="323"/>
        <end position="344"/>
    </location>
</feature>
<dbReference type="GO" id="GO:0005856">
    <property type="term" value="C:cytoskeleton"/>
    <property type="evidence" value="ECO:0007669"/>
    <property type="project" value="UniProtKB-SubCell"/>
</dbReference>
<feature type="region of interest" description="Disordered" evidence="4">
    <location>
        <begin position="294"/>
        <end position="387"/>
    </location>
</feature>
<reference evidence="6" key="1">
    <citation type="submission" date="2022-06" db="EMBL/GenBank/DDBJ databases">
        <authorList>
            <consortium name="SYNGENTA / RWTH Aachen University"/>
        </authorList>
    </citation>
    <scope>NUCLEOTIDE SEQUENCE</scope>
</reference>
<feature type="region of interest" description="Disordered" evidence="4">
    <location>
        <begin position="1910"/>
        <end position="1934"/>
    </location>
</feature>
<feature type="compositionally biased region" description="Polar residues" evidence="4">
    <location>
        <begin position="1974"/>
        <end position="1988"/>
    </location>
</feature>
<dbReference type="SUPFAM" id="SSF143575">
    <property type="entry name" value="GAS2 domain-like"/>
    <property type="match status" value="1"/>
</dbReference>
<feature type="region of interest" description="Disordered" evidence="4">
    <location>
        <begin position="1947"/>
        <end position="2093"/>
    </location>
</feature>
<feature type="region of interest" description="Disordered" evidence="4">
    <location>
        <begin position="2287"/>
        <end position="2314"/>
    </location>
</feature>
<evidence type="ECO:0000313" key="6">
    <source>
        <dbReference type="EMBL" id="CAH7688766.1"/>
    </source>
</evidence>
<feature type="region of interest" description="Disordered" evidence="4">
    <location>
        <begin position="2194"/>
        <end position="2268"/>
    </location>
</feature>
<keyword evidence="3" id="KW-0206">Cytoskeleton</keyword>
<feature type="compositionally biased region" description="Low complexity" evidence="4">
    <location>
        <begin position="2287"/>
        <end position="2305"/>
    </location>
</feature>
<evidence type="ECO:0000256" key="3">
    <source>
        <dbReference type="ARBA" id="ARBA00023212"/>
    </source>
</evidence>
<proteinExistence type="predicted"/>
<feature type="compositionally biased region" description="Low complexity" evidence="4">
    <location>
        <begin position="294"/>
        <end position="311"/>
    </location>
</feature>
<accession>A0AAV0BN88</accession>
<feature type="domain" description="GAR" evidence="5">
    <location>
        <begin position="2090"/>
        <end position="2164"/>
    </location>
</feature>
<feature type="region of interest" description="Disordered" evidence="4">
    <location>
        <begin position="1586"/>
        <end position="1609"/>
    </location>
</feature>
<evidence type="ECO:0000256" key="2">
    <source>
        <dbReference type="ARBA" id="ARBA00022490"/>
    </source>
</evidence>
<evidence type="ECO:0000256" key="4">
    <source>
        <dbReference type="SAM" id="MobiDB-lite"/>
    </source>
</evidence>
<keyword evidence="2" id="KW-0963">Cytoplasm</keyword>
<feature type="compositionally biased region" description="Polar residues" evidence="4">
    <location>
        <begin position="1"/>
        <end position="12"/>
    </location>
</feature>
<evidence type="ECO:0000256" key="1">
    <source>
        <dbReference type="ARBA" id="ARBA00004245"/>
    </source>
</evidence>
<dbReference type="EMBL" id="CALTRL010006009">
    <property type="protein sequence ID" value="CAH7688766.1"/>
    <property type="molecule type" value="Genomic_DNA"/>
</dbReference>
<feature type="compositionally biased region" description="Basic and acidic residues" evidence="4">
    <location>
        <begin position="2208"/>
        <end position="2218"/>
    </location>
</feature>
<name>A0AAV0BN88_PHAPC</name>
<dbReference type="Pfam" id="PF02187">
    <property type="entry name" value="GAS2"/>
    <property type="match status" value="1"/>
</dbReference>
<feature type="compositionally biased region" description="Low complexity" evidence="4">
    <location>
        <begin position="28"/>
        <end position="43"/>
    </location>
</feature>
<dbReference type="InterPro" id="IPR003108">
    <property type="entry name" value="GAR_dom"/>
</dbReference>
<protein>
    <submittedName>
        <fullName evidence="6">Expressed protein</fullName>
    </submittedName>
</protein>
<dbReference type="GO" id="GO:0008017">
    <property type="term" value="F:microtubule binding"/>
    <property type="evidence" value="ECO:0007669"/>
    <property type="project" value="InterPro"/>
</dbReference>
<keyword evidence="7" id="KW-1185">Reference proteome</keyword>
<dbReference type="Proteomes" id="UP001153365">
    <property type="component" value="Unassembled WGS sequence"/>
</dbReference>
<feature type="compositionally biased region" description="Low complexity" evidence="4">
    <location>
        <begin position="2064"/>
        <end position="2075"/>
    </location>
</feature>
<evidence type="ECO:0000259" key="5">
    <source>
        <dbReference type="PROSITE" id="PS51460"/>
    </source>
</evidence>
<feature type="compositionally biased region" description="Polar residues" evidence="4">
    <location>
        <begin position="1997"/>
        <end position="2016"/>
    </location>
</feature>
<sequence length="2345" mass="265801">MASSSRLSFGSSTDDDDNQLISNDLSHSSVETSPTTTATTPQSVTDSCFTVNQPVHHHHQPRSIETNQIFIITSSSSSVTNHLATGGSNRPLKNPGDDQSSGKLDNQVILLLEGLNERKSRIDKQVKFLSNLPKILPFDPKPPDRSKVCRTVWERWWTEHDRIEREADIFREDEFALMKEVAMSKTTNMSREDTDLVGLTLGTLEAFSRLEHLLRSRRKQLKILELRIKWDHQTKKVWKDVESLQREQPRLINKLRWCPPSLHSNEFSFSNPSTPTCSPQLQLLFSSSSLPTVPDSSSSSVINNGSTSSESVTPDEPIVGFTKRSSQSLYSAPSLQSNSSQADQTAEKDLSLNMTSSLSSSSVRSSTPQRRPSIANSSTASSFIDSPRSQSSVSAYAKRSTSTIFSTTPNLPSSVIPSSSMIRTPSYSIQSRAMRIQSLALQLSSLTTKFHALNRSIIPTSNTLDQLIDSGLHIPEVFLDEQDRLEAAVREMDSGETIKFYLALMDQYKESDEIWFDQRTLEAEIDRLRRDVDSQISSTRLGIDSFNSIRAKLDPILSQQSTQKARIEGNARVLAPRSKKFLDQSELNQSIILNLCLGSDRVQSSLDGLTEGVRLYKGAIDTLESFEVQKRSMNDCKERLTDLIESVNDLDRLYPSRHWELLDSECLKVGSEERDYEEAYKVLDRELRETTLNGSGLLETVDDLLLRLDSPGIDHNTKITLRAISNGLLERVSEARKITESRYRSHRKLRSVRTNWKRLLAFRTEISRLIYESLLVIDQEKWKVKEVILEKSTNQLRELPDDYCDDEEEEVTIEMKMTENDTVEIGRMLQSNSLEVPIISTTYMFKSFEEAKSYLNRELRPLIDLTLSDLSDHEVLRNFITESFDCLVNRSLPELKKTESLAEQIANQTRSIVAIQSETDLNVLEGGRLMKTIQDLIGHELERNCDGDDDTVEKVREEKVAGQDNRLKTCEVQEMVIKFSEVVRRFDNSLPGRIQFLVHEGIEELKTEDGRTVLNAARHNELVRGHLNKLSMNLSGLADQVSNELSLLTWINGEPAKLFESASKEIRLDLEQLGFQLDGLEVDFKSFVHLIESNLDEPYFDFDRIESSLNRPMEDVQFKINSAEQWIKESVADQLESFINSCPSTSTSSIRIFKPELFILPKRMIHHQLQTLFKSISGRAVHIDRLRLEFINEVNRQRMIEFGWREEWSKQISQLRSQLRSTCDDIRLVELGAQSIDDDFERWAVEIFKARERHDLVDLILSDDDEPPPDYLQTLESFKTDLSSSCFEMIEPATNLIKEIGCQTDELVEDINQKLPPLDYLSVDLVKSLDDSKNCLKVTLQICEGIRGKIERVSLEIQARRTEHEFRKRWRAQCKEISVEDLKIINNSLSEVCNSLNDLGHNRQALRMSYQQEEIDRTSLETLFSGLLENRRSLWRIKSTDIVAIDHSLELVRVKLDMVTEESDRLSKSDLPRPYLREIKEQLDSSRKGVERCLSSLLINENDSLDLIQLVESKISSDESNTYDDLVIENFYRSERLELEDWKNERLYTLIRKIEDENKAVESILRMSESENFDSKAWKECLKNSTPAAIHPDGSSNSSSSSSSSSPSSSCSLSLELSKEVSKLKAKINRTVGLINSVEQISSKLVEFDEADIELRKDLEHYKAILPQSCYDYLSQTLSVSTVLKELRSDREIPSADFDPIEPISKRLDELRQRSNNLLSGLNDNLKAAQSVFEHVRLRKTHLKRVLRVFGQLNDLDLRSWIDKDSKTQHSPLPTQSNLVNAISTLEDLERELNDLGDSDHSAGMELIAECWQGLSNRRDTVVMLKSFVDFSELIVECDLSFSGLLDKLDELPVGERDEGVGEARIRAFKVLTRLREASTSIDQDPRIKYQIKRLNQTWEELCEMIKDRSESSSELPYRQTQNPQNSRIPVYSRSGLKSRGLMDLENSISSLNTPPPSKSSKRSMPPSLGGRMTFNSSPVTDSPSYMISQKVGGNLRSESQSESPLQRPNSSCDFNRSTRRSSSRQGFQKFNSLNSTKVRTRLNSMQAVQSTPPSSLSQPGRINSSSGSSSSNNSFTRHKISKRSYYTPQSNRNIDQQVGKVVNQLALSVHIAPAEGWEDNSGLYWIGEKVYFCRILRSQTVMVRIGGGWNELSNFLLEHSKRETGLSLSPGDYKVQVNGKLLSMEECEELENEEQSAANLSSNQSLEGKESREEIRARKISGTNSLTPLVRERKISSSSNLSNLNSSNFSRTSSTTKLGSIRPGPVIMATPPEAIQKYLRKARTGSSFKSNLSSSSSNGANGNSQLYQTGPSAVGDRRFEGIESIVGSSTPSISVRKTLPLWRP</sequence>
<organism evidence="6 7">
    <name type="scientific">Phakopsora pachyrhizi</name>
    <name type="common">Asian soybean rust disease fungus</name>
    <dbReference type="NCBI Taxonomy" id="170000"/>
    <lineage>
        <taxon>Eukaryota</taxon>
        <taxon>Fungi</taxon>
        <taxon>Dikarya</taxon>
        <taxon>Basidiomycota</taxon>
        <taxon>Pucciniomycotina</taxon>
        <taxon>Pucciniomycetes</taxon>
        <taxon>Pucciniales</taxon>
        <taxon>Phakopsoraceae</taxon>
        <taxon>Phakopsora</taxon>
    </lineage>
</organism>
<comment type="caution">
    <text evidence="6">The sequence shown here is derived from an EMBL/GenBank/DDBJ whole genome shotgun (WGS) entry which is preliminary data.</text>
</comment>
<feature type="compositionally biased region" description="Polar residues" evidence="4">
    <location>
        <begin position="367"/>
        <end position="387"/>
    </location>
</feature>
<feature type="compositionally biased region" description="Low complexity" evidence="4">
    <location>
        <begin position="1595"/>
        <end position="1609"/>
    </location>
</feature>
<dbReference type="PROSITE" id="PS51460">
    <property type="entry name" value="GAR"/>
    <property type="match status" value="1"/>
</dbReference>
<comment type="subcellular location">
    <subcellularLocation>
        <location evidence="1">Cytoplasm</location>
        <location evidence="1">Cytoskeleton</location>
    </subcellularLocation>
</comment>
<dbReference type="InterPro" id="IPR036534">
    <property type="entry name" value="GAR_dom_sf"/>
</dbReference>
<feature type="region of interest" description="Disordered" evidence="4">
    <location>
        <begin position="1"/>
        <end position="43"/>
    </location>
</feature>
<feature type="compositionally biased region" description="Polar residues" evidence="4">
    <location>
        <begin position="1913"/>
        <end position="1928"/>
    </location>
</feature>
<feature type="compositionally biased region" description="Polar residues" evidence="4">
    <location>
        <begin position="2196"/>
        <end position="2207"/>
    </location>
</feature>
<evidence type="ECO:0000313" key="7">
    <source>
        <dbReference type="Proteomes" id="UP001153365"/>
    </source>
</evidence>